<evidence type="ECO:0000256" key="2">
    <source>
        <dbReference type="ARBA" id="ARBA00022475"/>
    </source>
</evidence>
<comment type="subcellular location">
    <subcellularLocation>
        <location evidence="1">Cell membrane</location>
        <topology evidence="1">Multi-pass membrane protein</topology>
    </subcellularLocation>
</comment>
<keyword evidence="12" id="KW-1185">Reference proteome</keyword>
<keyword evidence="2" id="KW-1003">Cell membrane</keyword>
<evidence type="ECO:0000256" key="3">
    <source>
        <dbReference type="ARBA" id="ARBA00022676"/>
    </source>
</evidence>
<dbReference type="InterPro" id="IPR038731">
    <property type="entry name" value="RgtA/B/C-like"/>
</dbReference>
<feature type="transmembrane region" description="Helical" evidence="9">
    <location>
        <begin position="94"/>
        <end position="119"/>
    </location>
</feature>
<evidence type="ECO:0000256" key="1">
    <source>
        <dbReference type="ARBA" id="ARBA00004651"/>
    </source>
</evidence>
<evidence type="ECO:0000313" key="11">
    <source>
        <dbReference type="EMBL" id="NII41618.1"/>
    </source>
</evidence>
<dbReference type="InterPro" id="IPR050297">
    <property type="entry name" value="LipidA_mod_glycosyltrf_83"/>
</dbReference>
<reference evidence="11 12" key="1">
    <citation type="submission" date="2020-03" db="EMBL/GenBank/DDBJ databases">
        <title>Above-ground endophytic microbial communities from plants in different locations in the United States.</title>
        <authorList>
            <person name="Frank C."/>
        </authorList>
    </citation>
    <scope>NUCLEOTIDE SEQUENCE [LARGE SCALE GENOMIC DNA]</scope>
    <source>
        <strain evidence="11 12">WW7</strain>
    </source>
</reference>
<evidence type="ECO:0000259" key="10">
    <source>
        <dbReference type="Pfam" id="PF13231"/>
    </source>
</evidence>
<organism evidence="11 12">
    <name type="scientific">Curtobacterium salicis</name>
    <dbReference type="NCBI Taxonomy" id="1779862"/>
    <lineage>
        <taxon>Bacteria</taxon>
        <taxon>Bacillati</taxon>
        <taxon>Actinomycetota</taxon>
        <taxon>Actinomycetes</taxon>
        <taxon>Micrococcales</taxon>
        <taxon>Microbacteriaceae</taxon>
        <taxon>Curtobacterium</taxon>
    </lineage>
</organism>
<keyword evidence="3" id="KW-0328">Glycosyltransferase</keyword>
<dbReference type="EMBL" id="JAAOYO010000003">
    <property type="protein sequence ID" value="NII41618.1"/>
    <property type="molecule type" value="Genomic_DNA"/>
</dbReference>
<evidence type="ECO:0000256" key="5">
    <source>
        <dbReference type="ARBA" id="ARBA00022692"/>
    </source>
</evidence>
<accession>A0ABX0T9Q2</accession>
<dbReference type="PANTHER" id="PTHR33908:SF3">
    <property type="entry name" value="UNDECAPRENYL PHOSPHATE-ALPHA-4-AMINO-4-DEOXY-L-ARABINOSE ARABINOSYL TRANSFERASE"/>
    <property type="match status" value="1"/>
</dbReference>
<keyword evidence="7 9" id="KW-0472">Membrane</keyword>
<evidence type="ECO:0000256" key="4">
    <source>
        <dbReference type="ARBA" id="ARBA00022679"/>
    </source>
</evidence>
<feature type="transmembrane region" description="Helical" evidence="9">
    <location>
        <begin position="435"/>
        <end position="455"/>
    </location>
</feature>
<sequence>MDETTRPARWSDQHPGARWALAGILVGAAVLFSWNLGRGGDFTFYQAAARSMSESWAAFRTGAFDPGATVTLDKLSGFAVPQALSLRVLGDSTAALAFPQVVEGLVTIWACSLVGLRWAGPGTGLVAAAAAATTPVFVSMFAHPMEDAMVTAALAVALCSWQRSVLTGAWWPLVAAGLAVGVGFQAKMLQAWFVLPALLLGTWLGSAHGRRLVRTSVLAAVAVLSSLSWTVALALLPAGQRPWIDGTTNDDPFAMVFGYNGLGRFLPGLFPGAVPAGGGGSRWIHPITGAGDGTGLTKLVDPQYATQIGWLLPAAVLGAVLAIGSLRARPAADRAGQGTRASHATRAARATTVTVLVWTATAATVLSVMHLPHTAYVAAVGVQLCLLAASGWRGAVGLLRASRPLPRSTLAALLLVETVWWRWLDRTGGTPEVLARPAVLAGLAAAAVALVLAAVPPGHWSARRAGAEDRPVRHRLRGLVAVATAAALLAGPAAFSLQALDAQRDGSGEDASVGTVDSLAARGPHGDREVFHVSAPAFTGGTTPLPPDARVLVRTALALGGGREGRPLFLSDSWQVSAGIIAATGRAVLTDGGFSGLAPVFTVGRIGAEVRSGVRLIVERAGASPGDPVREYVAHDPCRLVRRHELGVGPLRSVHSHDRSGRHVGPVGREARHPSVAAAHHRLHTPPAHLRPHPQLHPRPRPRLDEHRRPEGWALWQCR</sequence>
<dbReference type="PANTHER" id="PTHR33908">
    <property type="entry name" value="MANNOSYLTRANSFERASE YKCB-RELATED"/>
    <property type="match status" value="1"/>
</dbReference>
<keyword evidence="4" id="KW-0808">Transferase</keyword>
<feature type="transmembrane region" description="Helical" evidence="9">
    <location>
        <begin position="164"/>
        <end position="183"/>
    </location>
</feature>
<feature type="transmembrane region" description="Helical" evidence="9">
    <location>
        <begin position="347"/>
        <end position="369"/>
    </location>
</feature>
<feature type="transmembrane region" description="Helical" evidence="9">
    <location>
        <begin position="16"/>
        <end position="36"/>
    </location>
</feature>
<feature type="transmembrane region" description="Helical" evidence="9">
    <location>
        <begin position="217"/>
        <end position="236"/>
    </location>
</feature>
<keyword evidence="6 9" id="KW-1133">Transmembrane helix</keyword>
<dbReference type="Pfam" id="PF13231">
    <property type="entry name" value="PMT_2"/>
    <property type="match status" value="1"/>
</dbReference>
<evidence type="ECO:0000256" key="9">
    <source>
        <dbReference type="SAM" id="Phobius"/>
    </source>
</evidence>
<feature type="domain" description="Glycosyltransferase RgtA/B/C/D-like" evidence="10">
    <location>
        <begin position="82"/>
        <end position="225"/>
    </location>
</feature>
<feature type="compositionally biased region" description="Basic residues" evidence="8">
    <location>
        <begin position="684"/>
        <end position="701"/>
    </location>
</feature>
<gene>
    <name evidence="11" type="ORF">E9228_002265</name>
</gene>
<feature type="region of interest" description="Disordered" evidence="8">
    <location>
        <begin position="684"/>
        <end position="706"/>
    </location>
</feature>
<dbReference type="Proteomes" id="UP001318300">
    <property type="component" value="Unassembled WGS sequence"/>
</dbReference>
<feature type="transmembrane region" description="Helical" evidence="9">
    <location>
        <begin position="189"/>
        <end position="205"/>
    </location>
</feature>
<protein>
    <submittedName>
        <fullName evidence="11">4-amino-4-deoxy-L-arabinose transferase-like glycosyltransferase</fullName>
    </submittedName>
</protein>
<feature type="transmembrane region" description="Helical" evidence="9">
    <location>
        <begin position="476"/>
        <end position="495"/>
    </location>
</feature>
<comment type="caution">
    <text evidence="11">The sequence shown here is derived from an EMBL/GenBank/DDBJ whole genome shotgun (WGS) entry which is preliminary data.</text>
</comment>
<evidence type="ECO:0000256" key="6">
    <source>
        <dbReference type="ARBA" id="ARBA00022989"/>
    </source>
</evidence>
<feature type="transmembrane region" description="Helical" evidence="9">
    <location>
        <begin position="125"/>
        <end position="143"/>
    </location>
</feature>
<evidence type="ECO:0000256" key="7">
    <source>
        <dbReference type="ARBA" id="ARBA00023136"/>
    </source>
</evidence>
<dbReference type="RefSeq" id="WP_166780636.1">
    <property type="nucleotide sequence ID" value="NZ_JAAOYO010000003.1"/>
</dbReference>
<evidence type="ECO:0000256" key="8">
    <source>
        <dbReference type="SAM" id="MobiDB-lite"/>
    </source>
</evidence>
<evidence type="ECO:0000313" key="12">
    <source>
        <dbReference type="Proteomes" id="UP001318300"/>
    </source>
</evidence>
<name>A0ABX0T9Q2_9MICO</name>
<keyword evidence="5 9" id="KW-0812">Transmembrane</keyword>
<proteinExistence type="predicted"/>
<feature type="transmembrane region" description="Helical" evidence="9">
    <location>
        <begin position="308"/>
        <end position="326"/>
    </location>
</feature>